<feature type="non-terminal residue" evidence="1">
    <location>
        <position position="1"/>
    </location>
</feature>
<proteinExistence type="predicted"/>
<keyword evidence="2" id="KW-1185">Reference proteome</keyword>
<name>A0A9N9NRP0_9GLOM</name>
<dbReference type="Proteomes" id="UP000789342">
    <property type="component" value="Unassembled WGS sequence"/>
</dbReference>
<comment type="caution">
    <text evidence="1">The sequence shown here is derived from an EMBL/GenBank/DDBJ whole genome shotgun (WGS) entry which is preliminary data.</text>
</comment>
<organism evidence="1 2">
    <name type="scientific">Acaulospora morrowiae</name>
    <dbReference type="NCBI Taxonomy" id="94023"/>
    <lineage>
        <taxon>Eukaryota</taxon>
        <taxon>Fungi</taxon>
        <taxon>Fungi incertae sedis</taxon>
        <taxon>Mucoromycota</taxon>
        <taxon>Glomeromycotina</taxon>
        <taxon>Glomeromycetes</taxon>
        <taxon>Diversisporales</taxon>
        <taxon>Acaulosporaceae</taxon>
        <taxon>Acaulospora</taxon>
    </lineage>
</organism>
<dbReference type="EMBL" id="CAJVPV010038962">
    <property type="protein sequence ID" value="CAG8757552.1"/>
    <property type="molecule type" value="Genomic_DNA"/>
</dbReference>
<reference evidence="1" key="1">
    <citation type="submission" date="2021-06" db="EMBL/GenBank/DDBJ databases">
        <authorList>
            <person name="Kallberg Y."/>
            <person name="Tangrot J."/>
            <person name="Rosling A."/>
        </authorList>
    </citation>
    <scope>NUCLEOTIDE SEQUENCE</scope>
    <source>
        <strain evidence="1">CL551</strain>
    </source>
</reference>
<gene>
    <name evidence="1" type="ORF">AMORRO_LOCUS15698</name>
</gene>
<evidence type="ECO:0000313" key="2">
    <source>
        <dbReference type="Proteomes" id="UP000789342"/>
    </source>
</evidence>
<evidence type="ECO:0000313" key="1">
    <source>
        <dbReference type="EMBL" id="CAG8757552.1"/>
    </source>
</evidence>
<sequence length="58" mass="6793">AIDNTIRVFDNLKISLNEILGVDSEEYDKMVQAMVKEMDEYNSYVRTVRVYAVKKMTD</sequence>
<accession>A0A9N9NRP0</accession>
<protein>
    <submittedName>
        <fullName evidence="1">8871_t:CDS:1</fullName>
    </submittedName>
</protein>
<dbReference type="AlphaFoldDB" id="A0A9N9NRP0"/>